<keyword evidence="2" id="KW-1185">Reference proteome</keyword>
<dbReference type="EMBL" id="UYRT01100522">
    <property type="protein sequence ID" value="VDN42587.1"/>
    <property type="molecule type" value="Genomic_DNA"/>
</dbReference>
<dbReference type="WBParaSite" id="GPUH_0002427801-mRNA-1">
    <property type="protein sequence ID" value="GPUH_0002427801-mRNA-1"/>
    <property type="gene ID" value="GPUH_0002427801"/>
</dbReference>
<evidence type="ECO:0000313" key="2">
    <source>
        <dbReference type="Proteomes" id="UP000271098"/>
    </source>
</evidence>
<dbReference type="InterPro" id="IPR016181">
    <property type="entry name" value="Acyl_CoA_acyltransferase"/>
</dbReference>
<evidence type="ECO:0000313" key="1">
    <source>
        <dbReference type="EMBL" id="VDN42587.1"/>
    </source>
</evidence>
<dbReference type="AlphaFoldDB" id="A0A183ETF7"/>
<reference evidence="3" key="1">
    <citation type="submission" date="2016-06" db="UniProtKB">
        <authorList>
            <consortium name="WormBaseParasite"/>
        </authorList>
    </citation>
    <scope>IDENTIFICATION</scope>
</reference>
<gene>
    <name evidence="1" type="ORF">GPUH_LOCUS24245</name>
</gene>
<dbReference type="SUPFAM" id="SSF55729">
    <property type="entry name" value="Acyl-CoA N-acyltransferases (Nat)"/>
    <property type="match status" value="1"/>
</dbReference>
<dbReference type="Gene3D" id="3.40.630.30">
    <property type="match status" value="1"/>
</dbReference>
<organism evidence="3">
    <name type="scientific">Gongylonema pulchrum</name>
    <dbReference type="NCBI Taxonomy" id="637853"/>
    <lineage>
        <taxon>Eukaryota</taxon>
        <taxon>Metazoa</taxon>
        <taxon>Ecdysozoa</taxon>
        <taxon>Nematoda</taxon>
        <taxon>Chromadorea</taxon>
        <taxon>Rhabditida</taxon>
        <taxon>Spirurina</taxon>
        <taxon>Spiruromorpha</taxon>
        <taxon>Spiruroidea</taxon>
        <taxon>Gongylonematidae</taxon>
        <taxon>Gongylonema</taxon>
    </lineage>
</organism>
<protein>
    <submittedName>
        <fullName evidence="3">Ferredoxin</fullName>
    </submittedName>
</protein>
<accession>A0A183ETF7</accession>
<sequence>MMIDYDVIDFGADEDAAELFADCFTIRSDVFCAEQNVDETMKFDGLDVGDCQHFVLKLGSCNVPASTQ</sequence>
<reference evidence="1 2" key="2">
    <citation type="submission" date="2018-11" db="EMBL/GenBank/DDBJ databases">
        <authorList>
            <consortium name="Pathogen Informatics"/>
        </authorList>
    </citation>
    <scope>NUCLEOTIDE SEQUENCE [LARGE SCALE GENOMIC DNA]</scope>
</reference>
<dbReference type="Proteomes" id="UP000271098">
    <property type="component" value="Unassembled WGS sequence"/>
</dbReference>
<proteinExistence type="predicted"/>
<name>A0A183ETF7_9BILA</name>
<evidence type="ECO:0000313" key="3">
    <source>
        <dbReference type="WBParaSite" id="GPUH_0002427801-mRNA-1"/>
    </source>
</evidence>